<dbReference type="InterPro" id="IPR020846">
    <property type="entry name" value="MFS_dom"/>
</dbReference>
<dbReference type="GO" id="GO:0072330">
    <property type="term" value="P:monocarboxylic acid biosynthetic process"/>
    <property type="evidence" value="ECO:0007669"/>
    <property type="project" value="UniProtKB-ARBA"/>
</dbReference>
<dbReference type="Gene3D" id="2.30.38.10">
    <property type="entry name" value="Luciferase, Domain 3"/>
    <property type="match status" value="3"/>
</dbReference>
<dbReference type="GO" id="GO:0031177">
    <property type="term" value="F:phosphopantetheine binding"/>
    <property type="evidence" value="ECO:0007669"/>
    <property type="project" value="InterPro"/>
</dbReference>
<feature type="transmembrane region" description="Helical" evidence="7">
    <location>
        <begin position="4593"/>
        <end position="4614"/>
    </location>
</feature>
<dbReference type="InterPro" id="IPR020806">
    <property type="entry name" value="PKS_PP-bd"/>
</dbReference>
<dbReference type="GO" id="GO:0044550">
    <property type="term" value="P:secondary metabolite biosynthetic process"/>
    <property type="evidence" value="ECO:0007669"/>
    <property type="project" value="UniProtKB-ARBA"/>
</dbReference>
<sequence>MSIDIGRKDELSRKQEAFWKAALSGAPELLTIQTDYPRPAVLGAEEWVVDFALGRMAADRLDAPAHERGTLLLAAWATLLARLSRQDDVVVGTRMPLPGQVEPTPASGAAAGVLAMRMDLSGQPSVAELLRRTARRALDAAQHGDIPPARLVELLGLPRNASHHPLFQAMFVMEHAGAGIRELPDSPRNDVDMGDAGARCDLVLSVRVADGEISGRLSCAAALFDRDTAERIAGHYRQLLAGMLADETADVMRLPILSDAERRLVVETWNATELPLPGDRGIHELFEEQAARHPHVDAVVLDDRRLTYGELNARANGLAHRLRCLGVQPDDRVAICVGRGPEMLVGILGVLKAGGGYVPLDPDYPEDRLRFMLTDSASKVLLQRGDAAPAWAAAVPQLDLDAYADDTSATNPAPVDSHPVARRLAYVIYTSGSTGTPKAVMVEHGNVSNLLADWASRFEAFRSNRRFQASMWTSFSFDVSVFEMFATLAAGGTLNLVPEAIRADPPALLDWFVRNDISFGYLPPFFVRSLRGLLENAPRALPFRQLLVGVEPLHEADLHWLQAATPGLAIVNGYGPTEATVFCTAYQEMAERHRHAPIGRPVAHARIYILDTHGQPVPVGVPGELHVGGAGVARGYLHRPDLTDARFVADPFAVEPGARMYRTGDLGRWLPDGNIEFLGRDDFQVKIRGFRIEPGEIEAKLAAWPGVAEAAVLAREDSPGNKRLVAYCAACAPLDVPALRSYLAERLPEYMLPAAFVQLERLPLTLNGKLDVKALPAPRHGDFVSRAFEPPRNDVETAIADIWCRLLKVDRAGRHDGFLELGGNSLLAIQAISRLRSAMGVDVPFRALIAGPTLAAFAEAVAGAAPSLLPALTRHERGACEQPSFAQQRLWFLAQVRGAGSAYHVPCGWTVSGALDVAALRRALGRIVERHEALRTTFVMVDGKPMQRVAASPGAHGLHFIEQEVDSPGDVARLANEEAALPFDLERGPLIRARLIHEGPSLHTILVTMHHVVSDGWSMRVFVQELNALYAAFLAEQDDPLPPLGIQYADYAAWQRKWMSQEWLRAKGEYWMRTLAGAPELLTLPLDHPRPPEQDFAGQSIRFALDESTARGLNELCLRQGTTRFVTLLAGWAALLARLSGQEDLVIGTPTANRGRAEIEGLIGFFVNTLALRLDVSNHPTVAELLQRVKGRALEAQDNQDIPFEQVVELVNPVRSLSCSPLFQVMFAWEDDDGLRLELPGAGEAVPVRAEQRTAQFDLILTMRETPAGIEGELEFATALFRRETAQRMIDQYRAMLAGMAADDAARVADIAILSEAERHRLLHDWNAAALPRSNELCIHELFEQQVRKSPDAVAVVYEGQALTYAALNARANRLAHRLRELGAGPDRLVAICAGRSLEMVVAPLAVLKAGAAYVPWDPEQPAERRRHLLADSRPVALLVLGDGPAGLAADLSDDLPRVDLSAAFEHCPDTDPGVAGIGLTPRHLAYVIYTSGSTGKPKGVMVEHRNLVASTLARHACYGDTGRFLLLSPIYFDSSVAGIFGTLAGGGTLVVATQAAIRDPSQLDAVLRRERIDTLLCVPSLYENYLQFSPSGGEDKPLGKVIVAGETCPPALLAKSAAREPRAVLFNEYGPTEGTVWATMHRCAESPAGGSVPIGRPIPGARVYILDAEGRPVPVGVRGQIHIGGAGVARGYLNQPELTRERFVADPFASEPGARMYKTGDLGRWLADGSVEFAGRNDFQVKIRGFRIELGEIEAALLDHAAVRQAVVIARKDGTGTRQLIAYVVGQAEIDAGQLRSHLCSRLPEYMVPLAYVQMQALPQTPNGKLDAAALPVPLADAYAAVEYEAPANEVEAAVASVWMSLLKLQRVGRHDSFFALGGHSLLVMQVVTRLRAALKVDVALNALFAAPVLADFARHVSAAAPSRLPALEKAPRREPLPLSFAQRRLWFLAQMEGGNAAYNIVCELRLRGPLDKDALRQALDRIVARHEALRTTFVPLHGDPVLKIAPAEACRFELAESRVLCAEEVGRLAREEEITPFDLERGPLIRGRLLREADDLHTLLISVHHLVSDGWSMGVLAGELGALYDACVRQAPDPLPPLAVQYADYAIWQQTHVGGPLLEAQGAWWKATLAGAPQLLALPADHPRPPVQSYAGETVPFTLDGALTRSLRELSARHGTTMFMTLLAGWAILLSRFSGQDDIVIGTPVANRGHAETESLIGLFVNTLALRLDLADEPTVAELLQRVRTRTLQAQENRDIPFEQVVEQVNPARSLACNPLFQVMFAWESDGGDVPAFAGLQVEPRRRTDHVVAKFDLTLSARETAHGIDTRLEYATALFERSTVERLADCYRRLLEGMVAGEELGISRLPLLSRDERKRVLEASNATRIPFERERCIHELFEEQARRAPHAVALECGQASLGYAALNRAADKVAHRLRALGAKPDDRIAICVERGFAMWVGVLGILKAGAAYVPLDPAYPEERLRYIVADSAPVLFVAQGEHPDVAGAVPVVDLEALEQDVAEDLPVPDVGPDPTNLAYVIYTSGSTGKPKGVMVEHRSACNLVAAQIAHFGAGQGDRVLQFASFSFDACVFEMLLALCRGATLVVPASKGPLAGDDLAQLINAATVTHALLPPAVLADFPPGENLPTLRHLVAGGDVLTEDMARRWAAGRELVNAYGPTEITVVASMHRCTTDGTGAPPIGRPIPNTCIYLLDAHREPVPVGVAGELYIGGAGVTRGYLHRPELTAERFVDDPFSAQPNARMYRSGDLGRWRADGSIDFLGRNDFQVKIRGFRIELGEIESRLRECPGVRAALVLAREDVPGDKRLVAYCVGAVDVQVETLRSQLSERLPHYMIPAAFIRLDAFPLDPNGKLDRKALPAPDHAAFASQAYEAPQGEFETVLARIWSELLGVERIGRHDSFFALGGHSLLTVKLVSRLRAKLAVDVPLGVVFTQPTLAGFARCLADAAPATLPPMTRANRGERIPASFAQRRQWFLAQMDGAASAYHVPFGLRLRGRLDVQALRRALDGILARHESLRTTFFHVDGEPCQRLAPAQECRFQLVEKVATDAAETARLANAAIMDRFDLERGPLIRGLLIREGEDLHALLITMHHIVSDGWSMGIFISELGKLYETCVRGDENPLPPLELHYADYAAWQRQWVAGELLDKQGAYWKSSLAGAPELLTLPLDRPRPPEQSYAGETVPLVLDRALTKALHAMGLRHGTTPFMTLLAGWAALLSRLSAQDDLVVGTPTANRGRPELEGIIGFFANTLALRLDLSGNPSVATLLQRVKSCALAAQEHQDIPFEQVVELVNPARSTAHGPLFQAAFSWESDGALRLALPGVVSEPLEGIHYKVAKFDLSLSLRESEGRFEGALEYSTALFERETVQRMAGYYEALLRGMVENAERAVGAIPILGAAEYALVTETWNATATAYPADRCLHRFFEEQVARSPEATAVSFGGATLTYVELNRRANRLAHRLRSLGVGPDDRVALCMERGIGMLVGILGILKAGGAYVAMDPAYPEARLKHMLADSGPLALLVSGDPPEAVQQARGQIPVLDLGQAFTEQPDTDPAADEVGPGAGNLAYVIYTSGSTGTPKGVMVEHRGVVNLIVDWLRRFAASGNPPPAHASLWTSFSFDVSVFELFVPLSVGATVHIVPDDIRGEPTLLLDWFVQHRIALAYLPPFFVRQLDELMANAGGKLPFAHLLVGVEPLLESQLYRLQSSGADGEIRIVNGYGPTETTVFSSSYETMRDIHRNAPIGRPVANTRIYILDGHRQPVPVGVTGELHIGGAGVARGYANLPELTAERFIRDPFRGEPDARMYRTGDLARWMPDGNIEFLGRNDHQVKLRGFRVELGEIEARLMERPEIREAVVLARDGDAADKVLVAYYVGSETLAAEALRAHLEERLPRYMVPLAFVRMDALPLLSSGKLDLRALPAPDLAPVRAESEFVAPRNEQESRIAGIWSEVLGIPRIGINDNFFDLGGESFKAFRVIGRIGGGIGVTELFKYPTVRQLAERISGSRAGSQGLLHELTRPVPANEKTLTLVCIPFPGGGPISYQPLAREMPRGCTVLGLELPGHDYGRREEKPLPIGEIARRCAEEIARDVTGPLAIYGHCAGGALTIALARELEDRGIAISRLFIGGHFPTPHLPGKAFAFLRKILPIHKWASQRSSFDILKSFGFFDEVTDVAQQEFVMTNFVSEHQEIEDFYTALYSAPFRKLKAPLTCVVGEMDRATEFYQERYHEWEHFCGVVDFAVIPKAGHYFIKHQADDLGKIIRQGIGSGQDMPAVPSLPVAEAPQPVAPAPAGRPPAKSSLATFFTVAVGEIVSMIGSTLTSFALGVWVYQQTALVSTYALMMVFIILPAIALSPVAGTLADRIDRRKLMIASNCLAGFSTMSAAALIWFESLQIWQVYVLAGLTAVANAFRLPAYASMITQIVPKRYYGKANGFVQLGAGMGSFIGPALAGALMGWIGLDGIVLVDLTTFVIALATLLYVRIPDALFARREEPFFKEMVGGWHYIVKRHSLVAMIVMVTIANYFVGLIESLITPLVLVSGNPESLGFVMASNGAGILVGSALMSLWGGTQRRIDGILACTLLCGFCIALAGAYPSVSSQASGMFGFGFALALVNAHWISTVQTKVGMELQGRVMATNFMLMEAMVPLGYLSAGPLADRVFEPLMAKGGAGAGVLGGIIGTGPGRGIGLILVLSGVFLAMWAVAAYLYRPIRRLEDILPDARADEVIEADKDKLQEKADLALRLATRKEEGLAS</sequence>
<dbReference type="Pfam" id="PF07690">
    <property type="entry name" value="MFS_1"/>
    <property type="match status" value="1"/>
</dbReference>
<dbReference type="InterPro" id="IPR001031">
    <property type="entry name" value="Thioesterase"/>
</dbReference>
<evidence type="ECO:0000313" key="10">
    <source>
        <dbReference type="EMBL" id="XIA18471.1"/>
    </source>
</evidence>
<feature type="transmembrane region" description="Helical" evidence="7">
    <location>
        <begin position="4353"/>
        <end position="4374"/>
    </location>
</feature>
<evidence type="ECO:0000256" key="6">
    <source>
        <dbReference type="ARBA" id="ARBA00023136"/>
    </source>
</evidence>
<dbReference type="GO" id="GO:0003824">
    <property type="term" value="F:catalytic activity"/>
    <property type="evidence" value="ECO:0007669"/>
    <property type="project" value="InterPro"/>
</dbReference>
<dbReference type="Pfam" id="PF00668">
    <property type="entry name" value="Condensation"/>
    <property type="match status" value="4"/>
</dbReference>
<dbReference type="Pfam" id="PF00501">
    <property type="entry name" value="AMP-binding"/>
    <property type="match status" value="4"/>
</dbReference>
<dbReference type="InterPro" id="IPR010071">
    <property type="entry name" value="AA_adenyl_dom"/>
</dbReference>
<dbReference type="InterPro" id="IPR023213">
    <property type="entry name" value="CAT-like_dom_sf"/>
</dbReference>
<dbReference type="FunFam" id="2.30.38.10:FF:000001">
    <property type="entry name" value="Non-ribosomal peptide synthetase PvdI"/>
    <property type="match status" value="4"/>
</dbReference>
<dbReference type="InterPro" id="IPR042099">
    <property type="entry name" value="ANL_N_sf"/>
</dbReference>
<dbReference type="FunFam" id="1.10.1200.10:FF:000016">
    <property type="entry name" value="Non-ribosomal peptide synthase"/>
    <property type="match status" value="2"/>
</dbReference>
<dbReference type="PANTHER" id="PTHR45527">
    <property type="entry name" value="NONRIBOSOMAL PEPTIDE SYNTHETASE"/>
    <property type="match status" value="1"/>
</dbReference>
<feature type="transmembrane region" description="Helical" evidence="7">
    <location>
        <begin position="4620"/>
        <end position="4639"/>
    </location>
</feature>
<dbReference type="GO" id="GO:0043041">
    <property type="term" value="P:amino acid activation for nonribosomal peptide biosynthetic process"/>
    <property type="evidence" value="ECO:0007669"/>
    <property type="project" value="TreeGrafter"/>
</dbReference>
<dbReference type="PROSITE" id="PS50075">
    <property type="entry name" value="CARRIER"/>
    <property type="match status" value="4"/>
</dbReference>
<dbReference type="PROSITE" id="PS00012">
    <property type="entry name" value="PHOSPHOPANTETHEINE"/>
    <property type="match status" value="3"/>
</dbReference>
<dbReference type="Gene3D" id="1.20.1250.20">
    <property type="entry name" value="MFS general substrate transporter like domains"/>
    <property type="match status" value="1"/>
</dbReference>
<dbReference type="NCBIfam" id="TIGR01733">
    <property type="entry name" value="AA-adenyl-dom"/>
    <property type="match status" value="4"/>
</dbReference>
<keyword evidence="6 7" id="KW-0472">Membrane</keyword>
<dbReference type="Pfam" id="PF00550">
    <property type="entry name" value="PP-binding"/>
    <property type="match status" value="4"/>
</dbReference>
<feature type="transmembrane region" description="Helical" evidence="7">
    <location>
        <begin position="4562"/>
        <end position="4581"/>
    </location>
</feature>
<dbReference type="SUPFAM" id="SSF53474">
    <property type="entry name" value="alpha/beta-Hydrolases"/>
    <property type="match status" value="1"/>
</dbReference>
<dbReference type="InterPro" id="IPR025110">
    <property type="entry name" value="AMP-bd_C"/>
</dbReference>
<dbReference type="FunFam" id="3.40.50.980:FF:000001">
    <property type="entry name" value="Non-ribosomal peptide synthetase"/>
    <property type="match status" value="4"/>
</dbReference>
<feature type="transmembrane region" description="Helical" evidence="7">
    <location>
        <begin position="4386"/>
        <end position="4407"/>
    </location>
</feature>
<dbReference type="GO" id="GO:0005829">
    <property type="term" value="C:cytosol"/>
    <property type="evidence" value="ECO:0007669"/>
    <property type="project" value="TreeGrafter"/>
</dbReference>
<dbReference type="InterPro" id="IPR001242">
    <property type="entry name" value="Condensation_dom"/>
</dbReference>
<feature type="domain" description="Carrier" evidence="8">
    <location>
        <begin position="3953"/>
        <end position="4024"/>
    </location>
</feature>
<evidence type="ECO:0000256" key="3">
    <source>
        <dbReference type="ARBA" id="ARBA00022553"/>
    </source>
</evidence>
<dbReference type="GO" id="GO:0022857">
    <property type="term" value="F:transmembrane transporter activity"/>
    <property type="evidence" value="ECO:0007669"/>
    <property type="project" value="InterPro"/>
</dbReference>
<dbReference type="Gene3D" id="1.10.1200.10">
    <property type="entry name" value="ACP-like"/>
    <property type="match status" value="4"/>
</dbReference>
<evidence type="ECO:0000256" key="5">
    <source>
        <dbReference type="ARBA" id="ARBA00022989"/>
    </source>
</evidence>
<dbReference type="PANTHER" id="PTHR45527:SF1">
    <property type="entry name" value="FATTY ACID SYNTHASE"/>
    <property type="match status" value="1"/>
</dbReference>
<dbReference type="CDD" id="cd06173">
    <property type="entry name" value="MFS_MefA_like"/>
    <property type="match status" value="1"/>
</dbReference>
<dbReference type="Gene3D" id="3.40.50.12780">
    <property type="entry name" value="N-terminal domain of ligase-like"/>
    <property type="match status" value="1"/>
</dbReference>
<feature type="transmembrane region" description="Helical" evidence="7">
    <location>
        <begin position="4452"/>
        <end position="4474"/>
    </location>
</feature>
<dbReference type="InterPro" id="IPR000873">
    <property type="entry name" value="AMP-dep_synth/lig_dom"/>
</dbReference>
<gene>
    <name evidence="10" type="ORF">ACFYG5_18250</name>
</gene>
<dbReference type="EMBL" id="CP170721">
    <property type="protein sequence ID" value="XIA18471.1"/>
    <property type="molecule type" value="Genomic_DNA"/>
</dbReference>
<evidence type="ECO:0000256" key="7">
    <source>
        <dbReference type="SAM" id="Phobius"/>
    </source>
</evidence>
<evidence type="ECO:0000256" key="4">
    <source>
        <dbReference type="ARBA" id="ARBA00022692"/>
    </source>
</evidence>
<dbReference type="FunFam" id="3.30.300.30:FF:000010">
    <property type="entry name" value="Enterobactin synthetase component F"/>
    <property type="match status" value="4"/>
</dbReference>
<dbReference type="SUPFAM" id="SSF52777">
    <property type="entry name" value="CoA-dependent acyltransferases"/>
    <property type="match status" value="7"/>
</dbReference>
<feature type="domain" description="Carrier" evidence="8">
    <location>
        <begin position="790"/>
        <end position="865"/>
    </location>
</feature>
<comment type="cofactor">
    <cofactor evidence="1">
        <name>pantetheine 4'-phosphate</name>
        <dbReference type="ChEBI" id="CHEBI:47942"/>
    </cofactor>
</comment>
<dbReference type="PROSITE" id="PS00455">
    <property type="entry name" value="AMP_BINDING"/>
    <property type="match status" value="4"/>
</dbReference>
<dbReference type="Gene3D" id="3.40.50.980">
    <property type="match status" value="6"/>
</dbReference>
<feature type="domain" description="Carrier" evidence="8">
    <location>
        <begin position="1847"/>
        <end position="1922"/>
    </location>
</feature>
<proteinExistence type="predicted"/>
<dbReference type="SUPFAM" id="SSF56801">
    <property type="entry name" value="Acetyl-CoA synthetase-like"/>
    <property type="match status" value="4"/>
</dbReference>
<reference evidence="10" key="1">
    <citation type="submission" date="2024-10" db="EMBL/GenBank/DDBJ databases">
        <authorList>
            <person name="Lesea H.P."/>
            <person name="Kuehl J.V."/>
            <person name="Chandonia J.-M."/>
        </authorList>
    </citation>
    <scope>NUCLEOTIDE SEQUENCE</scope>
    <source>
        <strain evidence="10">FW102-FHT14D07</strain>
    </source>
</reference>
<dbReference type="PROSITE" id="PS50850">
    <property type="entry name" value="MFS"/>
    <property type="match status" value="1"/>
</dbReference>
<evidence type="ECO:0000256" key="1">
    <source>
        <dbReference type="ARBA" id="ARBA00001957"/>
    </source>
</evidence>
<dbReference type="Pfam" id="PF13193">
    <property type="entry name" value="AMP-binding_C"/>
    <property type="match status" value="4"/>
</dbReference>
<feature type="domain" description="Major facilitator superfamily (MFS) profile" evidence="9">
    <location>
        <begin position="4320"/>
        <end position="4730"/>
    </location>
</feature>
<dbReference type="CDD" id="cd05930">
    <property type="entry name" value="A_NRPS"/>
    <property type="match status" value="4"/>
</dbReference>
<keyword evidence="3" id="KW-0597">Phosphoprotein</keyword>
<protein>
    <submittedName>
        <fullName evidence="10">Amino acid adenylation domain-containing protein</fullName>
    </submittedName>
</protein>
<feature type="domain" description="Carrier" evidence="8">
    <location>
        <begin position="2891"/>
        <end position="2966"/>
    </location>
</feature>
<dbReference type="InterPro" id="IPR011701">
    <property type="entry name" value="MFS"/>
</dbReference>
<dbReference type="Pfam" id="PF00975">
    <property type="entry name" value="Thioesterase"/>
    <property type="match status" value="1"/>
</dbReference>
<keyword evidence="2" id="KW-0596">Phosphopantetheine</keyword>
<dbReference type="FunFam" id="3.40.50.12780:FF:000012">
    <property type="entry name" value="Non-ribosomal peptide synthetase"/>
    <property type="match status" value="4"/>
</dbReference>
<dbReference type="CDD" id="cd19531">
    <property type="entry name" value="LCL_NRPS-like"/>
    <property type="match status" value="3"/>
</dbReference>
<dbReference type="RefSeq" id="WP_395120345.1">
    <property type="nucleotide sequence ID" value="NZ_CP170721.1"/>
</dbReference>
<dbReference type="InterPro" id="IPR045851">
    <property type="entry name" value="AMP-bd_C_sf"/>
</dbReference>
<dbReference type="Gene3D" id="3.30.559.10">
    <property type="entry name" value="Chloramphenicol acetyltransferase-like domain"/>
    <property type="match status" value="3"/>
</dbReference>
<dbReference type="SMART" id="SM00823">
    <property type="entry name" value="PKS_PP"/>
    <property type="match status" value="4"/>
</dbReference>
<feature type="transmembrane region" description="Helical" evidence="7">
    <location>
        <begin position="4529"/>
        <end position="4550"/>
    </location>
</feature>
<dbReference type="InterPro" id="IPR020845">
    <property type="entry name" value="AMP-binding_CS"/>
</dbReference>
<feature type="transmembrane region" description="Helical" evidence="7">
    <location>
        <begin position="4704"/>
        <end position="4725"/>
    </location>
</feature>
<evidence type="ECO:0000259" key="9">
    <source>
        <dbReference type="PROSITE" id="PS50850"/>
    </source>
</evidence>
<dbReference type="InterPro" id="IPR036736">
    <property type="entry name" value="ACP-like_sf"/>
</dbReference>
<dbReference type="Gene3D" id="3.30.559.30">
    <property type="entry name" value="Nonribosomal peptide synthetase, condensation domain"/>
    <property type="match status" value="4"/>
</dbReference>
<organism evidence="10">
    <name type="scientific">Rhodanobacter sp. FW102-FHT14D07</name>
    <dbReference type="NCBI Taxonomy" id="3351462"/>
    <lineage>
        <taxon>Bacteria</taxon>
        <taxon>Pseudomonadati</taxon>
        <taxon>Pseudomonadota</taxon>
        <taxon>Gammaproteobacteria</taxon>
        <taxon>Lysobacterales</taxon>
        <taxon>Rhodanobacteraceae</taxon>
        <taxon>Rhodanobacter</taxon>
    </lineage>
</organism>
<dbReference type="InterPro" id="IPR029058">
    <property type="entry name" value="AB_hydrolase_fold"/>
</dbReference>
<accession>A0AB74UQA2</accession>
<feature type="transmembrane region" description="Helical" evidence="7">
    <location>
        <begin position="4413"/>
        <end position="4432"/>
    </location>
</feature>
<dbReference type="InterPro" id="IPR006162">
    <property type="entry name" value="Ppantetheine_attach_site"/>
</dbReference>
<keyword evidence="4 7" id="KW-0812">Transmembrane</keyword>
<dbReference type="InterPro" id="IPR036259">
    <property type="entry name" value="MFS_trans_sf"/>
</dbReference>
<dbReference type="InterPro" id="IPR009081">
    <property type="entry name" value="PP-bd_ACP"/>
</dbReference>
<evidence type="ECO:0000259" key="8">
    <source>
        <dbReference type="PROSITE" id="PS50075"/>
    </source>
</evidence>
<dbReference type="SUPFAM" id="SSF47336">
    <property type="entry name" value="ACP-like"/>
    <property type="match status" value="3"/>
</dbReference>
<feature type="transmembrane region" description="Helical" evidence="7">
    <location>
        <begin position="4480"/>
        <end position="4498"/>
    </location>
</feature>
<name>A0AB74UQA2_9GAMM</name>
<dbReference type="SUPFAM" id="SSF103473">
    <property type="entry name" value="MFS general substrate transporter"/>
    <property type="match status" value="1"/>
</dbReference>
<dbReference type="Gene3D" id="3.40.50.1820">
    <property type="entry name" value="alpha/beta hydrolase"/>
    <property type="match status" value="1"/>
</dbReference>
<feature type="transmembrane region" description="Helical" evidence="7">
    <location>
        <begin position="4651"/>
        <end position="4670"/>
    </location>
</feature>
<keyword evidence="5 7" id="KW-1133">Transmembrane helix</keyword>
<evidence type="ECO:0000256" key="2">
    <source>
        <dbReference type="ARBA" id="ARBA00022450"/>
    </source>
</evidence>
<dbReference type="NCBIfam" id="NF003417">
    <property type="entry name" value="PRK04813.1"/>
    <property type="match status" value="4"/>
</dbReference>
<dbReference type="Gene3D" id="3.30.300.30">
    <property type="match status" value="4"/>
</dbReference>